<proteinExistence type="predicted"/>
<evidence type="ECO:0000313" key="2">
    <source>
        <dbReference type="Proteomes" id="UP000094236"/>
    </source>
</evidence>
<name>A0A1E4TTV9_PACTA</name>
<dbReference type="AlphaFoldDB" id="A0A1E4TTV9"/>
<reference evidence="2" key="1">
    <citation type="submission" date="2016-05" db="EMBL/GenBank/DDBJ databases">
        <title>Comparative genomics of biotechnologically important yeasts.</title>
        <authorList>
            <consortium name="DOE Joint Genome Institute"/>
            <person name="Riley R."/>
            <person name="Haridas S."/>
            <person name="Wolfe K.H."/>
            <person name="Lopes M.R."/>
            <person name="Hittinger C.T."/>
            <person name="Goker M."/>
            <person name="Salamov A."/>
            <person name="Wisecaver J."/>
            <person name="Long T.M."/>
            <person name="Aerts A.L."/>
            <person name="Barry K."/>
            <person name="Choi C."/>
            <person name="Clum A."/>
            <person name="Coughlan A.Y."/>
            <person name="Deshpande S."/>
            <person name="Douglass A.P."/>
            <person name="Hanson S.J."/>
            <person name="Klenk H.-P."/>
            <person name="Labutti K."/>
            <person name="Lapidus A."/>
            <person name="Lindquist E."/>
            <person name="Lipzen A."/>
            <person name="Meier-Kolthoff J.P."/>
            <person name="Ohm R.A."/>
            <person name="Otillar R.P."/>
            <person name="Pangilinan J."/>
            <person name="Peng Y."/>
            <person name="Rokas A."/>
            <person name="Rosa C.A."/>
            <person name="Scheuner C."/>
            <person name="Sibirny A.A."/>
            <person name="Slot J.C."/>
            <person name="Stielow J.B."/>
            <person name="Sun H."/>
            <person name="Kurtzman C.P."/>
            <person name="Blackwell M."/>
            <person name="Grigoriev I.V."/>
            <person name="Jeffries T.W."/>
        </authorList>
    </citation>
    <scope>NUCLEOTIDE SEQUENCE [LARGE SCALE GENOMIC DNA]</scope>
    <source>
        <strain evidence="2">NRRL Y-2460</strain>
    </source>
</reference>
<sequence>MPFYPSQLEYRYHEHLNLALTDIAIKNIDYSIGGNNNIDLLDKNTTIGRGKTTNYTNAIKKRATNNDVYLTDVADYNEFLI</sequence>
<evidence type="ECO:0000313" key="1">
    <source>
        <dbReference type="EMBL" id="ODV95192.1"/>
    </source>
</evidence>
<dbReference type="EMBL" id="KV454014">
    <property type="protein sequence ID" value="ODV95192.1"/>
    <property type="molecule type" value="Genomic_DNA"/>
</dbReference>
<organism evidence="1 2">
    <name type="scientific">Pachysolen tannophilus NRRL Y-2460</name>
    <dbReference type="NCBI Taxonomy" id="669874"/>
    <lineage>
        <taxon>Eukaryota</taxon>
        <taxon>Fungi</taxon>
        <taxon>Dikarya</taxon>
        <taxon>Ascomycota</taxon>
        <taxon>Saccharomycotina</taxon>
        <taxon>Pichiomycetes</taxon>
        <taxon>Pachysolenaceae</taxon>
        <taxon>Pachysolen</taxon>
    </lineage>
</organism>
<keyword evidence="2" id="KW-1185">Reference proteome</keyword>
<protein>
    <submittedName>
        <fullName evidence="1">Uncharacterized protein</fullName>
    </submittedName>
</protein>
<gene>
    <name evidence="1" type="ORF">PACTADRAFT_2899</name>
</gene>
<dbReference type="Proteomes" id="UP000094236">
    <property type="component" value="Unassembled WGS sequence"/>
</dbReference>
<accession>A0A1E4TTV9</accession>